<keyword evidence="15" id="KW-0342">GTP-binding</keyword>
<dbReference type="Gene3D" id="3.40.50.300">
    <property type="entry name" value="P-loop containing nucleotide triphosphate hydrolases"/>
    <property type="match status" value="1"/>
</dbReference>
<dbReference type="EC" id="2.7.1.156" evidence="8"/>
<evidence type="ECO:0000313" key="18">
    <source>
        <dbReference type="EMBL" id="CAB4599225.1"/>
    </source>
</evidence>
<comment type="function">
    <text evidence="4">Catalyzes ATP-dependent phosphorylation of adenosylcobinamide and addition of GMP to adenosylcobinamide phosphate.</text>
</comment>
<evidence type="ECO:0000256" key="15">
    <source>
        <dbReference type="ARBA" id="ARBA00023134"/>
    </source>
</evidence>
<keyword evidence="13" id="KW-0418">Kinase</keyword>
<comment type="catalytic activity">
    <reaction evidence="3">
        <text>adenosylcob(III)inamide + GTP = adenosylcob(III)inamide phosphate + GDP + H(+)</text>
        <dbReference type="Rhea" id="RHEA:15765"/>
        <dbReference type="ChEBI" id="CHEBI:2480"/>
        <dbReference type="ChEBI" id="CHEBI:15378"/>
        <dbReference type="ChEBI" id="CHEBI:37565"/>
        <dbReference type="ChEBI" id="CHEBI:58189"/>
        <dbReference type="ChEBI" id="CHEBI:58502"/>
        <dbReference type="EC" id="2.7.1.156"/>
    </reaction>
</comment>
<evidence type="ECO:0000256" key="4">
    <source>
        <dbReference type="ARBA" id="ARBA00003889"/>
    </source>
</evidence>
<dbReference type="GO" id="GO:0005525">
    <property type="term" value="F:GTP binding"/>
    <property type="evidence" value="ECO:0007669"/>
    <property type="project" value="UniProtKB-KW"/>
</dbReference>
<evidence type="ECO:0000256" key="13">
    <source>
        <dbReference type="ARBA" id="ARBA00022777"/>
    </source>
</evidence>
<keyword evidence="14" id="KW-0067">ATP-binding</keyword>
<sequence>MLTFLVGGARSGKSTLAVELGRRHDGPVVFVATAEPFDDDLRARVDAHRAERPDWPTLEVPVDLAGALAGTPPDALVVVDCLTVWVGNLFHHLDGPTARRAAYDAFVDTAGTRSGHTVVVSNEVGLGLHPDTPLGREYRDELGRLNQRVAGVADRCLFLVAGRALALTDPWEVLS</sequence>
<comment type="pathway">
    <text evidence="6">Cofactor biosynthesis; adenosylcobalamin biosynthesis; adenosylcobalamin from cob(II)yrinate a,c-diamide: step 5/7.</text>
</comment>
<dbReference type="GO" id="GO:0043752">
    <property type="term" value="F:adenosylcobinamide kinase activity"/>
    <property type="evidence" value="ECO:0007669"/>
    <property type="project" value="UniProtKB-EC"/>
</dbReference>
<evidence type="ECO:0000256" key="10">
    <source>
        <dbReference type="ARBA" id="ARBA00022573"/>
    </source>
</evidence>
<evidence type="ECO:0000256" key="17">
    <source>
        <dbReference type="ARBA" id="ARBA00030571"/>
    </source>
</evidence>
<dbReference type="Pfam" id="PF02283">
    <property type="entry name" value="CobU"/>
    <property type="match status" value="1"/>
</dbReference>
<comment type="catalytic activity">
    <reaction evidence="1">
        <text>adenosylcob(III)inamide + ATP = adenosylcob(III)inamide phosphate + ADP + H(+)</text>
        <dbReference type="Rhea" id="RHEA:15769"/>
        <dbReference type="ChEBI" id="CHEBI:2480"/>
        <dbReference type="ChEBI" id="CHEBI:15378"/>
        <dbReference type="ChEBI" id="CHEBI:30616"/>
        <dbReference type="ChEBI" id="CHEBI:58502"/>
        <dbReference type="ChEBI" id="CHEBI:456216"/>
        <dbReference type="EC" id="2.7.1.156"/>
    </reaction>
</comment>
<dbReference type="EMBL" id="CAEZSR010000303">
    <property type="protein sequence ID" value="CAB4599225.1"/>
    <property type="molecule type" value="Genomic_DNA"/>
</dbReference>
<comment type="pathway">
    <text evidence="5">Cofactor biosynthesis; adenosylcobalamin biosynthesis; adenosylcobalamin from cob(II)yrinate a,c-diamide: step 6/7.</text>
</comment>
<evidence type="ECO:0000256" key="11">
    <source>
        <dbReference type="ARBA" id="ARBA00022679"/>
    </source>
</evidence>
<dbReference type="GO" id="GO:0005524">
    <property type="term" value="F:ATP binding"/>
    <property type="evidence" value="ECO:0007669"/>
    <property type="project" value="UniProtKB-KW"/>
</dbReference>
<proteinExistence type="inferred from homology"/>
<protein>
    <recommendedName>
        <fullName evidence="16">Adenosylcobinamide kinase</fullName>
        <ecNumber evidence="8">2.7.1.156</ecNumber>
        <ecNumber evidence="9">2.7.7.62</ecNumber>
    </recommendedName>
    <alternativeName>
        <fullName evidence="17">Adenosylcobinamide-phosphate guanylyltransferase</fullName>
    </alternativeName>
</protein>
<dbReference type="PANTHER" id="PTHR34848">
    <property type="match status" value="1"/>
</dbReference>
<keyword evidence="12" id="KW-0547">Nucleotide-binding</keyword>
<evidence type="ECO:0000256" key="16">
    <source>
        <dbReference type="ARBA" id="ARBA00029570"/>
    </source>
</evidence>
<evidence type="ECO:0000256" key="5">
    <source>
        <dbReference type="ARBA" id="ARBA00004692"/>
    </source>
</evidence>
<comment type="catalytic activity">
    <reaction evidence="2">
        <text>adenosylcob(III)inamide phosphate + GTP + H(+) = adenosylcob(III)inamide-GDP + diphosphate</text>
        <dbReference type="Rhea" id="RHEA:22712"/>
        <dbReference type="ChEBI" id="CHEBI:15378"/>
        <dbReference type="ChEBI" id="CHEBI:33019"/>
        <dbReference type="ChEBI" id="CHEBI:37565"/>
        <dbReference type="ChEBI" id="CHEBI:58502"/>
        <dbReference type="ChEBI" id="CHEBI:60487"/>
        <dbReference type="EC" id="2.7.7.62"/>
    </reaction>
</comment>
<organism evidence="18">
    <name type="scientific">freshwater metagenome</name>
    <dbReference type="NCBI Taxonomy" id="449393"/>
    <lineage>
        <taxon>unclassified sequences</taxon>
        <taxon>metagenomes</taxon>
        <taxon>ecological metagenomes</taxon>
    </lineage>
</organism>
<name>A0A6J6GK05_9ZZZZ</name>
<dbReference type="InterPro" id="IPR003203">
    <property type="entry name" value="CobU/CobP"/>
</dbReference>
<evidence type="ECO:0000256" key="3">
    <source>
        <dbReference type="ARBA" id="ARBA00001522"/>
    </source>
</evidence>
<comment type="similarity">
    <text evidence="7">Belongs to the CobU/CobP family.</text>
</comment>
<dbReference type="PANTHER" id="PTHR34848:SF1">
    <property type="entry name" value="BIFUNCTIONAL ADENOSYLCOBALAMIN BIOSYNTHESIS PROTEIN COBU"/>
    <property type="match status" value="1"/>
</dbReference>
<dbReference type="InterPro" id="IPR027417">
    <property type="entry name" value="P-loop_NTPase"/>
</dbReference>
<dbReference type="CDD" id="cd00544">
    <property type="entry name" value="CobU"/>
    <property type="match status" value="1"/>
</dbReference>
<evidence type="ECO:0000256" key="8">
    <source>
        <dbReference type="ARBA" id="ARBA00012016"/>
    </source>
</evidence>
<evidence type="ECO:0000256" key="7">
    <source>
        <dbReference type="ARBA" id="ARBA00007490"/>
    </source>
</evidence>
<dbReference type="SUPFAM" id="SSF52540">
    <property type="entry name" value="P-loop containing nucleoside triphosphate hydrolases"/>
    <property type="match status" value="1"/>
</dbReference>
<dbReference type="PIRSF" id="PIRSF006135">
    <property type="entry name" value="CobU"/>
    <property type="match status" value="1"/>
</dbReference>
<dbReference type="AlphaFoldDB" id="A0A6J6GK05"/>
<evidence type="ECO:0000256" key="14">
    <source>
        <dbReference type="ARBA" id="ARBA00022840"/>
    </source>
</evidence>
<evidence type="ECO:0000256" key="6">
    <source>
        <dbReference type="ARBA" id="ARBA00005159"/>
    </source>
</evidence>
<keyword evidence="10" id="KW-0169">Cobalamin biosynthesis</keyword>
<dbReference type="GO" id="GO:0008820">
    <property type="term" value="F:cobinamide phosphate guanylyltransferase activity"/>
    <property type="evidence" value="ECO:0007669"/>
    <property type="project" value="UniProtKB-EC"/>
</dbReference>
<evidence type="ECO:0000256" key="12">
    <source>
        <dbReference type="ARBA" id="ARBA00022741"/>
    </source>
</evidence>
<dbReference type="EC" id="2.7.7.62" evidence="9"/>
<dbReference type="GO" id="GO:0009236">
    <property type="term" value="P:cobalamin biosynthetic process"/>
    <property type="evidence" value="ECO:0007669"/>
    <property type="project" value="UniProtKB-KW"/>
</dbReference>
<accession>A0A6J6GK05</accession>
<keyword evidence="11" id="KW-0808">Transferase</keyword>
<gene>
    <name evidence="18" type="ORF">UFOPK1493_04203</name>
</gene>
<evidence type="ECO:0000256" key="2">
    <source>
        <dbReference type="ARBA" id="ARBA00000711"/>
    </source>
</evidence>
<evidence type="ECO:0000256" key="9">
    <source>
        <dbReference type="ARBA" id="ARBA00012523"/>
    </source>
</evidence>
<reference evidence="18" key="1">
    <citation type="submission" date="2020-05" db="EMBL/GenBank/DDBJ databases">
        <authorList>
            <person name="Chiriac C."/>
            <person name="Salcher M."/>
            <person name="Ghai R."/>
            <person name="Kavagutti S V."/>
        </authorList>
    </citation>
    <scope>NUCLEOTIDE SEQUENCE</scope>
</reference>
<evidence type="ECO:0000256" key="1">
    <source>
        <dbReference type="ARBA" id="ARBA00000312"/>
    </source>
</evidence>